<dbReference type="InterPro" id="IPR001789">
    <property type="entry name" value="Sig_transdc_resp-reg_receiver"/>
</dbReference>
<dbReference type="GO" id="GO:0000160">
    <property type="term" value="P:phosphorelay signal transduction system"/>
    <property type="evidence" value="ECO:0007669"/>
    <property type="project" value="InterPro"/>
</dbReference>
<name>A0A328WUQ3_9FLAO</name>
<keyword evidence="4" id="KW-1185">Reference proteome</keyword>
<dbReference type="Proteomes" id="UP000249518">
    <property type="component" value="Unassembled WGS sequence"/>
</dbReference>
<protein>
    <submittedName>
        <fullName evidence="3">Response regulator receiver domain-containing protein</fullName>
    </submittedName>
</protein>
<keyword evidence="1" id="KW-0597">Phosphoprotein</keyword>
<dbReference type="OrthoDB" id="673128at2"/>
<gene>
    <name evidence="3" type="ORF">B0I10_104166</name>
</gene>
<dbReference type="Gene3D" id="3.40.50.2300">
    <property type="match status" value="1"/>
</dbReference>
<dbReference type="EMBL" id="QLSV01000004">
    <property type="protein sequence ID" value="RAR49025.1"/>
    <property type="molecule type" value="Genomic_DNA"/>
</dbReference>
<dbReference type="PANTHER" id="PTHR43228:SF1">
    <property type="entry name" value="TWO-COMPONENT RESPONSE REGULATOR ARR22"/>
    <property type="match status" value="1"/>
</dbReference>
<proteinExistence type="predicted"/>
<dbReference type="InterPro" id="IPR011006">
    <property type="entry name" value="CheY-like_superfamily"/>
</dbReference>
<dbReference type="PANTHER" id="PTHR43228">
    <property type="entry name" value="TWO-COMPONENT RESPONSE REGULATOR"/>
    <property type="match status" value="1"/>
</dbReference>
<dbReference type="InterPro" id="IPR052048">
    <property type="entry name" value="ST_Response_Regulator"/>
</dbReference>
<dbReference type="Pfam" id="PF00072">
    <property type="entry name" value="Response_reg"/>
    <property type="match status" value="1"/>
</dbReference>
<dbReference type="RefSeq" id="WP_112085476.1">
    <property type="nucleotide sequence ID" value="NZ_QLSV01000004.1"/>
</dbReference>
<comment type="caution">
    <text evidence="3">The sequence shown here is derived from an EMBL/GenBank/DDBJ whole genome shotgun (WGS) entry which is preliminary data.</text>
</comment>
<dbReference type="SMART" id="SM00448">
    <property type="entry name" value="REC"/>
    <property type="match status" value="1"/>
</dbReference>
<dbReference type="PROSITE" id="PS50110">
    <property type="entry name" value="RESPONSE_REGULATORY"/>
    <property type="match status" value="1"/>
</dbReference>
<feature type="domain" description="Response regulatory" evidence="2">
    <location>
        <begin position="4"/>
        <end position="128"/>
    </location>
</feature>
<evidence type="ECO:0000313" key="3">
    <source>
        <dbReference type="EMBL" id="RAR49025.1"/>
    </source>
</evidence>
<organism evidence="3 4">
    <name type="scientific">Flavobacterium lacus</name>
    <dbReference type="NCBI Taxonomy" id="1353778"/>
    <lineage>
        <taxon>Bacteria</taxon>
        <taxon>Pseudomonadati</taxon>
        <taxon>Bacteroidota</taxon>
        <taxon>Flavobacteriia</taxon>
        <taxon>Flavobacteriales</taxon>
        <taxon>Flavobacteriaceae</taxon>
        <taxon>Flavobacterium</taxon>
    </lineage>
</organism>
<evidence type="ECO:0000313" key="4">
    <source>
        <dbReference type="Proteomes" id="UP000249518"/>
    </source>
</evidence>
<dbReference type="AlphaFoldDB" id="A0A328WUQ3"/>
<dbReference type="SUPFAM" id="SSF52172">
    <property type="entry name" value="CheY-like"/>
    <property type="match status" value="1"/>
</dbReference>
<sequence length="128" mass="14641">MKKSVLIIDNDPIYRTISQKIIEKLDLAETIFVEKNGYTAIDFIINVLATKSKLPEIIFLDIEMPVMNGWEFMDEYCKIENTLLTGIEIYIVSSSISQVDKDKAKSYSEIKDFISKPLTIENLKTILG</sequence>
<accession>A0A328WUQ3</accession>
<evidence type="ECO:0000259" key="2">
    <source>
        <dbReference type="PROSITE" id="PS50110"/>
    </source>
</evidence>
<reference evidence="3 4" key="1">
    <citation type="submission" date="2018-06" db="EMBL/GenBank/DDBJ databases">
        <title>Genomic Encyclopedia of Type Strains, Phase III (KMG-III): the genomes of soil and plant-associated and newly described type strains.</title>
        <authorList>
            <person name="Whitman W."/>
        </authorList>
    </citation>
    <scope>NUCLEOTIDE SEQUENCE [LARGE SCALE GENOMIC DNA]</scope>
    <source>
        <strain evidence="3 4">CGMCC 1.12504</strain>
    </source>
</reference>
<evidence type="ECO:0000256" key="1">
    <source>
        <dbReference type="PROSITE-ProRule" id="PRU00169"/>
    </source>
</evidence>
<feature type="modified residue" description="4-aspartylphosphate" evidence="1">
    <location>
        <position position="61"/>
    </location>
</feature>